<dbReference type="SMART" id="SM00043">
    <property type="entry name" value="CY"/>
    <property type="match status" value="2"/>
</dbReference>
<evidence type="ECO:0000256" key="4">
    <source>
        <dbReference type="ARBA" id="ARBA00022737"/>
    </source>
</evidence>
<dbReference type="PANTHER" id="PTHR13814:SF6">
    <property type="entry name" value="ALPHA-2-HS-GLYCOPROTEIN"/>
    <property type="match status" value="1"/>
</dbReference>
<feature type="chain" id="PRO_5043832207" description="Cystatin fetuin-A-type domain-containing protein" evidence="8">
    <location>
        <begin position="20"/>
        <end position="337"/>
    </location>
</feature>
<dbReference type="PROSITE" id="PS51529">
    <property type="entry name" value="CYSTATIN_FETUIN_A"/>
    <property type="match status" value="2"/>
</dbReference>
<keyword evidence="3 8" id="KW-0732">Signal</keyword>
<feature type="compositionally biased region" description="Polar residues" evidence="7">
    <location>
        <begin position="292"/>
        <end position="301"/>
    </location>
</feature>
<keyword evidence="2" id="KW-0964">Secreted</keyword>
<dbReference type="GO" id="GO:0072562">
    <property type="term" value="C:blood microparticle"/>
    <property type="evidence" value="ECO:0007669"/>
    <property type="project" value="TreeGrafter"/>
</dbReference>
<feature type="region of interest" description="Disordered" evidence="7">
    <location>
        <begin position="278"/>
        <end position="309"/>
    </location>
</feature>
<dbReference type="SUPFAM" id="SSF54403">
    <property type="entry name" value="Cystatin/monellin"/>
    <property type="match status" value="2"/>
</dbReference>
<evidence type="ECO:0000256" key="2">
    <source>
        <dbReference type="ARBA" id="ARBA00022525"/>
    </source>
</evidence>
<keyword evidence="4" id="KW-0677">Repeat</keyword>
<evidence type="ECO:0000256" key="7">
    <source>
        <dbReference type="SAM" id="MobiDB-lite"/>
    </source>
</evidence>
<comment type="caution">
    <text evidence="10">The sequence shown here is derived from an EMBL/GenBank/DDBJ whole genome shotgun (WGS) entry which is preliminary data.</text>
</comment>
<evidence type="ECO:0000313" key="10">
    <source>
        <dbReference type="EMBL" id="KAG8581406.1"/>
    </source>
</evidence>
<evidence type="ECO:0000259" key="9">
    <source>
        <dbReference type="PROSITE" id="PS51529"/>
    </source>
</evidence>
<feature type="domain" description="Cystatin fetuin-A-type" evidence="9">
    <location>
        <begin position="20"/>
        <end position="129"/>
    </location>
</feature>
<dbReference type="EMBL" id="WNYA01000003">
    <property type="protein sequence ID" value="KAG8581406.1"/>
    <property type="molecule type" value="Genomic_DNA"/>
</dbReference>
<dbReference type="InterPro" id="IPR000010">
    <property type="entry name" value="Cystatin_dom"/>
</dbReference>
<dbReference type="GO" id="GO:0004869">
    <property type="term" value="F:cysteine-type endopeptidase inhibitor activity"/>
    <property type="evidence" value="ECO:0007669"/>
    <property type="project" value="InterPro"/>
</dbReference>
<dbReference type="Proteomes" id="UP000824782">
    <property type="component" value="Unassembled WGS sequence"/>
</dbReference>
<dbReference type="Gene3D" id="3.10.450.10">
    <property type="match status" value="2"/>
</dbReference>
<evidence type="ECO:0000256" key="5">
    <source>
        <dbReference type="ARBA" id="ARBA00023157"/>
    </source>
</evidence>
<keyword evidence="6" id="KW-0325">Glycoprotein</keyword>
<keyword evidence="5" id="KW-1015">Disulfide bond</keyword>
<organism evidence="10 11">
    <name type="scientific">Engystomops pustulosus</name>
    <name type="common">Tungara frog</name>
    <name type="synonym">Physalaemus pustulosus</name>
    <dbReference type="NCBI Taxonomy" id="76066"/>
    <lineage>
        <taxon>Eukaryota</taxon>
        <taxon>Metazoa</taxon>
        <taxon>Chordata</taxon>
        <taxon>Craniata</taxon>
        <taxon>Vertebrata</taxon>
        <taxon>Euteleostomi</taxon>
        <taxon>Amphibia</taxon>
        <taxon>Batrachia</taxon>
        <taxon>Anura</taxon>
        <taxon>Neobatrachia</taxon>
        <taxon>Hyloidea</taxon>
        <taxon>Leptodactylidae</taxon>
        <taxon>Leiuperinae</taxon>
        <taxon>Engystomops</taxon>
    </lineage>
</organism>
<dbReference type="GO" id="GO:0031012">
    <property type="term" value="C:extracellular matrix"/>
    <property type="evidence" value="ECO:0007669"/>
    <property type="project" value="TreeGrafter"/>
</dbReference>
<evidence type="ECO:0000313" key="11">
    <source>
        <dbReference type="Proteomes" id="UP000824782"/>
    </source>
</evidence>
<sequence length="337" mass="36140">MKLLIALASLFLCWAVVLSLSLPRRIVNCDDQEAHEVANIGLQHVNAIHKTGYKFALNAVDNIIVQPVPTGEIIYLELDLLETKCPSLSPTPLENCHVRPVIDQAVEGDCDMKLFKHNGTYTITKANCKSGLDSAENIRRICPDCPPLAPLNNTQVVHAVDVALHKFNGGNNTAFYLLREIGRGKIQSGISNSVHVEFVIAASNCSIDDASSGDATCVEETGPDAHFGACSGSVVKIQGTVDEDVSVQCTIYENQPGIVSQAGAPQVPLAPSQTNVGQPHFHHNLHHPSMGPHSSESNSAEHLSAHAGHAVKRSLTGEPVPPNVPLRPVCPGRKIHF</sequence>
<reference evidence="10" key="1">
    <citation type="thesis" date="2020" institute="ProQuest LLC" country="789 East Eisenhower Parkway, Ann Arbor, MI, USA">
        <title>Comparative Genomics and Chromosome Evolution.</title>
        <authorList>
            <person name="Mudd A.B."/>
        </authorList>
    </citation>
    <scope>NUCLEOTIDE SEQUENCE</scope>
    <source>
        <strain evidence="10">237g6f4</strain>
        <tissue evidence="10">Blood</tissue>
    </source>
</reference>
<feature type="domain" description="Cystatin fetuin-A-type" evidence="9">
    <location>
        <begin position="140"/>
        <end position="250"/>
    </location>
</feature>
<name>A0AAV7C9S3_ENGPU</name>
<evidence type="ECO:0000256" key="3">
    <source>
        <dbReference type="ARBA" id="ARBA00022729"/>
    </source>
</evidence>
<dbReference type="InterPro" id="IPR025760">
    <property type="entry name" value="Cystatin_Fetuin_A"/>
</dbReference>
<gene>
    <name evidence="10" type="ORF">GDO81_007660</name>
</gene>
<feature type="signal peptide" evidence="8">
    <location>
        <begin position="1"/>
        <end position="19"/>
    </location>
</feature>
<evidence type="ECO:0000256" key="6">
    <source>
        <dbReference type="ARBA" id="ARBA00023180"/>
    </source>
</evidence>
<dbReference type="InterPro" id="IPR050735">
    <property type="entry name" value="Kininogen_Fetuin_HRG"/>
</dbReference>
<dbReference type="AlphaFoldDB" id="A0AAV7C9S3"/>
<dbReference type="InterPro" id="IPR046350">
    <property type="entry name" value="Cystatin_sf"/>
</dbReference>
<proteinExistence type="predicted"/>
<comment type="subcellular location">
    <subcellularLocation>
        <location evidence="1">Secreted</location>
    </subcellularLocation>
</comment>
<evidence type="ECO:0000256" key="8">
    <source>
        <dbReference type="SAM" id="SignalP"/>
    </source>
</evidence>
<dbReference type="CDD" id="cd00042">
    <property type="entry name" value="CY"/>
    <property type="match status" value="1"/>
</dbReference>
<keyword evidence="11" id="KW-1185">Reference proteome</keyword>
<dbReference type="PANTHER" id="PTHR13814">
    <property type="entry name" value="FETUIN"/>
    <property type="match status" value="1"/>
</dbReference>
<evidence type="ECO:0000256" key="1">
    <source>
        <dbReference type="ARBA" id="ARBA00004613"/>
    </source>
</evidence>
<accession>A0AAV7C9S3</accession>
<protein>
    <recommendedName>
        <fullName evidence="9">Cystatin fetuin-A-type domain-containing protein</fullName>
    </recommendedName>
</protein>